<accession>A0A0B0MZ48</accession>
<name>A0A0B0MZ48_GOSAR</name>
<gene>
    <name evidence="1" type="ORF">F383_34197</name>
</gene>
<dbReference type="AlphaFoldDB" id="A0A0B0MZ48"/>
<evidence type="ECO:0000313" key="1">
    <source>
        <dbReference type="EMBL" id="KHG07358.1"/>
    </source>
</evidence>
<dbReference type="EMBL" id="JRRC01472799">
    <property type="protein sequence ID" value="KHG07358.1"/>
    <property type="molecule type" value="Genomic_DNA"/>
</dbReference>
<proteinExistence type="predicted"/>
<keyword evidence="2" id="KW-1185">Reference proteome</keyword>
<protein>
    <submittedName>
        <fullName evidence="1">Uncharacterized protein</fullName>
    </submittedName>
</protein>
<organism evidence="1 2">
    <name type="scientific">Gossypium arboreum</name>
    <name type="common">Tree cotton</name>
    <name type="synonym">Gossypium nanking</name>
    <dbReference type="NCBI Taxonomy" id="29729"/>
    <lineage>
        <taxon>Eukaryota</taxon>
        <taxon>Viridiplantae</taxon>
        <taxon>Streptophyta</taxon>
        <taxon>Embryophyta</taxon>
        <taxon>Tracheophyta</taxon>
        <taxon>Spermatophyta</taxon>
        <taxon>Magnoliopsida</taxon>
        <taxon>eudicotyledons</taxon>
        <taxon>Gunneridae</taxon>
        <taxon>Pentapetalae</taxon>
        <taxon>rosids</taxon>
        <taxon>malvids</taxon>
        <taxon>Malvales</taxon>
        <taxon>Malvaceae</taxon>
        <taxon>Malvoideae</taxon>
        <taxon>Gossypium</taxon>
    </lineage>
</organism>
<dbReference type="Proteomes" id="UP000032142">
    <property type="component" value="Unassembled WGS sequence"/>
</dbReference>
<sequence>MASAIGRTFKASTRNMKSLMACHLYPKNS</sequence>
<reference evidence="2" key="1">
    <citation type="submission" date="2014-09" db="EMBL/GenBank/DDBJ databases">
        <authorList>
            <person name="Mudge J."/>
            <person name="Ramaraj T."/>
            <person name="Lindquist I.E."/>
            <person name="Bharti A.K."/>
            <person name="Sundararajan A."/>
            <person name="Cameron C.T."/>
            <person name="Woodward J.E."/>
            <person name="May G.D."/>
            <person name="Brubaker C."/>
            <person name="Broadhvest J."/>
            <person name="Wilkins T.A."/>
        </authorList>
    </citation>
    <scope>NUCLEOTIDE SEQUENCE</scope>
    <source>
        <strain evidence="2">cv. AKA8401</strain>
    </source>
</reference>
<comment type="caution">
    <text evidence="1">The sequence shown here is derived from an EMBL/GenBank/DDBJ whole genome shotgun (WGS) entry which is preliminary data.</text>
</comment>
<evidence type="ECO:0000313" key="2">
    <source>
        <dbReference type="Proteomes" id="UP000032142"/>
    </source>
</evidence>